<feature type="transmembrane region" description="Helical" evidence="1">
    <location>
        <begin position="114"/>
        <end position="134"/>
    </location>
</feature>
<organism evidence="2 3">
    <name type="scientific">Nocardioides salarius</name>
    <dbReference type="NCBI Taxonomy" id="374513"/>
    <lineage>
        <taxon>Bacteria</taxon>
        <taxon>Bacillati</taxon>
        <taxon>Actinomycetota</taxon>
        <taxon>Actinomycetes</taxon>
        <taxon>Propionibacteriales</taxon>
        <taxon>Nocardioidaceae</taxon>
        <taxon>Nocardioides</taxon>
    </lineage>
</organism>
<evidence type="ECO:0000313" key="2">
    <source>
        <dbReference type="EMBL" id="MBM7510111.1"/>
    </source>
</evidence>
<evidence type="ECO:0000313" key="3">
    <source>
        <dbReference type="Proteomes" id="UP000732378"/>
    </source>
</evidence>
<sequence length="147" mass="15190">MSVLAPVAPPPPTRRERLRAPALTIGGLALATVALRLHDPHVAGSWGICPSAALGFWCPGCGGLRAVNDLTHGDVASAASSNLLLVVLMPVAVALLAAWALSRWHGRRAPRLRGRAASVVLVAGLVVVGAFTLLRNLPLPVGTWLAP</sequence>
<proteinExistence type="predicted"/>
<gene>
    <name evidence="2" type="ORF">JOE61_003925</name>
</gene>
<reference evidence="2 3" key="1">
    <citation type="submission" date="2021-01" db="EMBL/GenBank/DDBJ databases">
        <title>Sequencing the genomes of 1000 actinobacteria strains.</title>
        <authorList>
            <person name="Klenk H.-P."/>
        </authorList>
    </citation>
    <scope>NUCLEOTIDE SEQUENCE [LARGE SCALE GENOMIC DNA]</scope>
    <source>
        <strain evidence="2 3">DSM 18239</strain>
    </source>
</reference>
<keyword evidence="3" id="KW-1185">Reference proteome</keyword>
<dbReference type="EMBL" id="JAFBBZ010000001">
    <property type="protein sequence ID" value="MBM7510111.1"/>
    <property type="molecule type" value="Genomic_DNA"/>
</dbReference>
<feature type="transmembrane region" description="Helical" evidence="1">
    <location>
        <begin position="20"/>
        <end position="37"/>
    </location>
</feature>
<name>A0ABS2MG07_9ACTN</name>
<comment type="caution">
    <text evidence="2">The sequence shown here is derived from an EMBL/GenBank/DDBJ whole genome shotgun (WGS) entry which is preliminary data.</text>
</comment>
<keyword evidence="1" id="KW-0472">Membrane</keyword>
<dbReference type="RefSeq" id="WP_193670255.1">
    <property type="nucleotide sequence ID" value="NZ_JACDTV010000013.1"/>
</dbReference>
<dbReference type="Pfam" id="PF10825">
    <property type="entry name" value="DUF2752"/>
    <property type="match status" value="1"/>
</dbReference>
<keyword evidence="1" id="KW-0812">Transmembrane</keyword>
<dbReference type="InterPro" id="IPR021215">
    <property type="entry name" value="DUF2752"/>
</dbReference>
<dbReference type="Proteomes" id="UP000732378">
    <property type="component" value="Unassembled WGS sequence"/>
</dbReference>
<feature type="transmembrane region" description="Helical" evidence="1">
    <location>
        <begin position="83"/>
        <end position="102"/>
    </location>
</feature>
<evidence type="ECO:0000256" key="1">
    <source>
        <dbReference type="SAM" id="Phobius"/>
    </source>
</evidence>
<evidence type="ECO:0008006" key="4">
    <source>
        <dbReference type="Google" id="ProtNLM"/>
    </source>
</evidence>
<accession>A0ABS2MG07</accession>
<keyword evidence="1" id="KW-1133">Transmembrane helix</keyword>
<protein>
    <recommendedName>
        <fullName evidence="4">DUF2752 domain-containing protein</fullName>
    </recommendedName>
</protein>